<organism evidence="1 2">
    <name type="scientific">Dreissena polymorpha</name>
    <name type="common">Zebra mussel</name>
    <name type="synonym">Mytilus polymorpha</name>
    <dbReference type="NCBI Taxonomy" id="45954"/>
    <lineage>
        <taxon>Eukaryota</taxon>
        <taxon>Metazoa</taxon>
        <taxon>Spiralia</taxon>
        <taxon>Lophotrochozoa</taxon>
        <taxon>Mollusca</taxon>
        <taxon>Bivalvia</taxon>
        <taxon>Autobranchia</taxon>
        <taxon>Heteroconchia</taxon>
        <taxon>Euheterodonta</taxon>
        <taxon>Imparidentia</taxon>
        <taxon>Neoheterodontei</taxon>
        <taxon>Myida</taxon>
        <taxon>Dreissenoidea</taxon>
        <taxon>Dreissenidae</taxon>
        <taxon>Dreissena</taxon>
    </lineage>
</organism>
<proteinExistence type="predicted"/>
<protein>
    <submittedName>
        <fullName evidence="1">Uncharacterized protein</fullName>
    </submittedName>
</protein>
<gene>
    <name evidence="1" type="ORF">DPMN_154838</name>
</gene>
<reference evidence="1" key="1">
    <citation type="journal article" date="2019" name="bioRxiv">
        <title>The Genome of the Zebra Mussel, Dreissena polymorpha: A Resource for Invasive Species Research.</title>
        <authorList>
            <person name="McCartney M.A."/>
            <person name="Auch B."/>
            <person name="Kono T."/>
            <person name="Mallez S."/>
            <person name="Zhang Y."/>
            <person name="Obille A."/>
            <person name="Becker A."/>
            <person name="Abrahante J.E."/>
            <person name="Garbe J."/>
            <person name="Badalamenti J.P."/>
            <person name="Herman A."/>
            <person name="Mangelson H."/>
            <person name="Liachko I."/>
            <person name="Sullivan S."/>
            <person name="Sone E.D."/>
            <person name="Koren S."/>
            <person name="Silverstein K.A.T."/>
            <person name="Beckman K.B."/>
            <person name="Gohl D.M."/>
        </authorList>
    </citation>
    <scope>NUCLEOTIDE SEQUENCE</scope>
    <source>
        <strain evidence="1">Duluth1</strain>
        <tissue evidence="1">Whole animal</tissue>
    </source>
</reference>
<evidence type="ECO:0000313" key="1">
    <source>
        <dbReference type="EMBL" id="KAH3801191.1"/>
    </source>
</evidence>
<comment type="caution">
    <text evidence="1">The sequence shown here is derived from an EMBL/GenBank/DDBJ whole genome shotgun (WGS) entry which is preliminary data.</text>
</comment>
<reference evidence="1" key="2">
    <citation type="submission" date="2020-11" db="EMBL/GenBank/DDBJ databases">
        <authorList>
            <person name="McCartney M.A."/>
            <person name="Auch B."/>
            <person name="Kono T."/>
            <person name="Mallez S."/>
            <person name="Becker A."/>
            <person name="Gohl D.M."/>
            <person name="Silverstein K.A.T."/>
            <person name="Koren S."/>
            <person name="Bechman K.B."/>
            <person name="Herman A."/>
            <person name="Abrahante J.E."/>
            <person name="Garbe J."/>
        </authorList>
    </citation>
    <scope>NUCLEOTIDE SEQUENCE</scope>
    <source>
        <strain evidence="1">Duluth1</strain>
        <tissue evidence="1">Whole animal</tissue>
    </source>
</reference>
<name>A0A9D4FQQ7_DREPO</name>
<dbReference type="EMBL" id="JAIWYP010000007">
    <property type="protein sequence ID" value="KAH3801191.1"/>
    <property type="molecule type" value="Genomic_DNA"/>
</dbReference>
<evidence type="ECO:0000313" key="2">
    <source>
        <dbReference type="Proteomes" id="UP000828390"/>
    </source>
</evidence>
<accession>A0A9D4FQQ7</accession>
<sequence length="478" mass="53302">MSSLDRPVKCALWAVVLKPCEEGLGHNSYINVSDVRSEILSRNLSNIKILLKNGSNELFKIFRDTSIGILDLGTADCFSLSSEILYTLNKLTMLYLRGTYSGRCDLRLPASLQCISLQEVKCTSEWLCSLLTTLSSLDRPVKCALLDVVLQPCEEGLGDNCDINVLDVRSEILSRNLSNIKIFLKNGSNELFKIFRDTSIGILYLGTADCFSLSSEILHTLKKLTMLYLRGTYSGRCDLRLPASLQCISLQEVKCTSEWLCSLLITMSSLDRPVKCELWDVVLQLCEEGLGDNSYINVSDVRSEILSRNLSNINIRLANGSIEIFEIFRDTSIGILHLRTADCFSLASEILHTLNKLTKLFLCGTYSGRCDLRLPASLQCISLQEVKCTSEWLCSLLITMSSLDRPVKCELWDVVLQPCEEGLGDNSYINVSDVRSEILSSNLSNINILLANGSIELFEIFRDTSIGIQYLGTAECFS</sequence>
<dbReference type="AlphaFoldDB" id="A0A9D4FQQ7"/>
<dbReference type="Proteomes" id="UP000828390">
    <property type="component" value="Unassembled WGS sequence"/>
</dbReference>
<keyword evidence="2" id="KW-1185">Reference proteome</keyword>